<protein>
    <submittedName>
        <fullName evidence="2">Uncharacterized protein</fullName>
    </submittedName>
</protein>
<evidence type="ECO:0000256" key="1">
    <source>
        <dbReference type="SAM" id="MobiDB-lite"/>
    </source>
</evidence>
<feature type="region of interest" description="Disordered" evidence="1">
    <location>
        <begin position="1"/>
        <end position="38"/>
    </location>
</feature>
<proteinExistence type="predicted"/>
<dbReference type="EMBL" id="ML737298">
    <property type="protein sequence ID" value="KAE8334334.1"/>
    <property type="molecule type" value="Genomic_DNA"/>
</dbReference>
<organism evidence="2">
    <name type="scientific">Aspergillus arachidicola</name>
    <dbReference type="NCBI Taxonomy" id="656916"/>
    <lineage>
        <taxon>Eukaryota</taxon>
        <taxon>Fungi</taxon>
        <taxon>Dikarya</taxon>
        <taxon>Ascomycota</taxon>
        <taxon>Pezizomycotina</taxon>
        <taxon>Eurotiomycetes</taxon>
        <taxon>Eurotiomycetidae</taxon>
        <taxon>Eurotiales</taxon>
        <taxon>Aspergillaceae</taxon>
        <taxon>Aspergillus</taxon>
        <taxon>Aspergillus subgen. Circumdati</taxon>
    </lineage>
</organism>
<dbReference type="OrthoDB" id="4862906at2759"/>
<gene>
    <name evidence="2" type="ORF">BDV24DRAFT_170299</name>
</gene>
<name>A0A5N6XM48_9EURO</name>
<accession>A0A5N6XM48</accession>
<evidence type="ECO:0000313" key="2">
    <source>
        <dbReference type="EMBL" id="KAE8334334.1"/>
    </source>
</evidence>
<dbReference type="AlphaFoldDB" id="A0A5N6XM48"/>
<reference evidence="2" key="1">
    <citation type="submission" date="2019-04" db="EMBL/GenBank/DDBJ databases">
        <title>Friends and foes A comparative genomics study of 23 Aspergillus species from section Flavi.</title>
        <authorList>
            <consortium name="DOE Joint Genome Institute"/>
            <person name="Kjaerbolling I."/>
            <person name="Vesth T."/>
            <person name="Frisvad J.C."/>
            <person name="Nybo J.L."/>
            <person name="Theobald S."/>
            <person name="Kildgaard S."/>
            <person name="Isbrandt T."/>
            <person name="Kuo A."/>
            <person name="Sato A."/>
            <person name="Lyhne E.K."/>
            <person name="Kogle M.E."/>
            <person name="Wiebenga A."/>
            <person name="Kun R.S."/>
            <person name="Lubbers R.J."/>
            <person name="Makela M.R."/>
            <person name="Barry K."/>
            <person name="Chovatia M."/>
            <person name="Clum A."/>
            <person name="Daum C."/>
            <person name="Haridas S."/>
            <person name="He G."/>
            <person name="LaButti K."/>
            <person name="Lipzen A."/>
            <person name="Mondo S."/>
            <person name="Riley R."/>
            <person name="Salamov A."/>
            <person name="Simmons B.A."/>
            <person name="Magnuson J.K."/>
            <person name="Henrissat B."/>
            <person name="Mortensen U.H."/>
            <person name="Larsen T.O."/>
            <person name="Devries R.P."/>
            <person name="Grigoriev I.V."/>
            <person name="Machida M."/>
            <person name="Baker S.E."/>
            <person name="Andersen M.R."/>
        </authorList>
    </citation>
    <scope>NUCLEOTIDE SEQUENCE</scope>
    <source>
        <strain evidence="2">CBS 117612</strain>
    </source>
</reference>
<sequence length="121" mass="13212">MLFNLGMPELQQLGGSRKNKGTEMPGTPGNPFGPMKKPERVYKRPGVIVNQSNVTNSKGRTDLLQKPRASRGVGVTSLTGTAVAFGVMAPYAHDIFDKLNGWDNPIGRELKWFDDVMAATH</sequence>
<dbReference type="Proteomes" id="UP000325558">
    <property type="component" value="Unassembled WGS sequence"/>
</dbReference>